<dbReference type="AlphaFoldDB" id="A0A2T5G4T6"/>
<name>A0A2T5G4T6_9BACL</name>
<dbReference type="InterPro" id="IPR003362">
    <property type="entry name" value="Bact_transf"/>
</dbReference>
<proteinExistence type="inferred from homology"/>
<accession>A0A2T5G4T6</accession>
<dbReference type="EMBL" id="PEBW01000006">
    <property type="protein sequence ID" value="PTQ51202.1"/>
    <property type="molecule type" value="Genomic_DNA"/>
</dbReference>
<dbReference type="GO" id="GO:0016780">
    <property type="term" value="F:phosphotransferase activity, for other substituted phosphate groups"/>
    <property type="evidence" value="ECO:0007669"/>
    <property type="project" value="TreeGrafter"/>
</dbReference>
<comment type="similarity">
    <text evidence="1">Belongs to the bacterial sugar transferase family.</text>
</comment>
<sequence>MRRSKRLFDLFWSALGLLLLFPVFLGIALAIKFDDGGPVFFRQRRIGYRGRPFAMWKFRTMVVDAEQKGGLLTVGRDPRVTRVGYWLRKTKLDELPQLWNVLKGEMSLVGPRPEVPQYVALYTEEQRRVLELVPGITDPASIRFRHENELLAQSPDPERTYVEVVMPEKIRLNLEYARRATVWSDFAVILQTFLALLRPSNAGEIGQSGSSAGPPDDRRSNLG</sequence>
<reference evidence="4 5" key="1">
    <citation type="submission" date="2017-08" db="EMBL/GenBank/DDBJ databases">
        <title>Burning lignite coal seam in the remote Altai Mountains harbors a hydrogen-driven thermophilic microbial community.</title>
        <authorList>
            <person name="Kadnikov V.V."/>
            <person name="Mardanov A.V."/>
            <person name="Ivasenko D."/>
            <person name="Beletsky A.V."/>
            <person name="Karnachuk O.V."/>
            <person name="Ravin N.V."/>
        </authorList>
    </citation>
    <scope>NUCLEOTIDE SEQUENCE [LARGE SCALE GENOMIC DNA]</scope>
    <source>
        <strain evidence="4">AL31</strain>
    </source>
</reference>
<feature type="region of interest" description="Disordered" evidence="2">
    <location>
        <begin position="204"/>
        <end position="223"/>
    </location>
</feature>
<organism evidence="4 5">
    <name type="scientific">Brockia lithotrophica</name>
    <dbReference type="NCBI Taxonomy" id="933949"/>
    <lineage>
        <taxon>Bacteria</taxon>
        <taxon>Bacillati</taxon>
        <taxon>Bacillota</taxon>
        <taxon>Bacilli</taxon>
        <taxon>Bacillales</taxon>
        <taxon>Bacillales Family X. Incertae Sedis</taxon>
        <taxon>Brockia</taxon>
    </lineage>
</organism>
<evidence type="ECO:0000259" key="3">
    <source>
        <dbReference type="Pfam" id="PF02397"/>
    </source>
</evidence>
<dbReference type="PANTHER" id="PTHR30576">
    <property type="entry name" value="COLANIC BIOSYNTHESIS UDP-GLUCOSE LIPID CARRIER TRANSFERASE"/>
    <property type="match status" value="1"/>
</dbReference>
<protein>
    <submittedName>
        <fullName evidence="4">Glycosyltransferase</fullName>
    </submittedName>
</protein>
<evidence type="ECO:0000256" key="1">
    <source>
        <dbReference type="ARBA" id="ARBA00006464"/>
    </source>
</evidence>
<feature type="domain" description="Bacterial sugar transferase" evidence="3">
    <location>
        <begin position="5"/>
        <end position="197"/>
    </location>
</feature>
<dbReference type="Pfam" id="PF02397">
    <property type="entry name" value="Bac_transf"/>
    <property type="match status" value="1"/>
</dbReference>
<dbReference type="PANTHER" id="PTHR30576:SF20">
    <property type="entry name" value="QUINOVOSAMINEPHOSPHOTRANSFERAE-RELATED"/>
    <property type="match status" value="1"/>
</dbReference>
<dbReference type="Proteomes" id="UP000244016">
    <property type="component" value="Unassembled WGS sequence"/>
</dbReference>
<keyword evidence="4" id="KW-0808">Transferase</keyword>
<gene>
    <name evidence="4" type="ORF">BLITH_0028</name>
</gene>
<comment type="caution">
    <text evidence="4">The sequence shown here is derived from an EMBL/GenBank/DDBJ whole genome shotgun (WGS) entry which is preliminary data.</text>
</comment>
<evidence type="ECO:0000313" key="5">
    <source>
        <dbReference type="Proteomes" id="UP000244016"/>
    </source>
</evidence>
<evidence type="ECO:0000256" key="2">
    <source>
        <dbReference type="SAM" id="MobiDB-lite"/>
    </source>
</evidence>
<evidence type="ECO:0000313" key="4">
    <source>
        <dbReference type="EMBL" id="PTQ51202.1"/>
    </source>
</evidence>